<gene>
    <name evidence="1" type="ORF">GJ744_003365</name>
</gene>
<reference evidence="1" key="1">
    <citation type="submission" date="2020-02" db="EMBL/GenBank/DDBJ databases">
        <authorList>
            <person name="Palmer J.M."/>
        </authorList>
    </citation>
    <scope>NUCLEOTIDE SEQUENCE</scope>
    <source>
        <strain evidence="1">EPUS1.4</strain>
        <tissue evidence="1">Thallus</tissue>
    </source>
</reference>
<proteinExistence type="predicted"/>
<dbReference type="Proteomes" id="UP000606974">
    <property type="component" value="Unassembled WGS sequence"/>
</dbReference>
<evidence type="ECO:0000313" key="1">
    <source>
        <dbReference type="EMBL" id="KAF7503687.1"/>
    </source>
</evidence>
<dbReference type="EMBL" id="JAACFV010000166">
    <property type="protein sequence ID" value="KAF7503687.1"/>
    <property type="molecule type" value="Genomic_DNA"/>
</dbReference>
<accession>A0A8H7A9Q5</accession>
<dbReference type="AlphaFoldDB" id="A0A8H7A9Q5"/>
<keyword evidence="2" id="KW-1185">Reference proteome</keyword>
<name>A0A8H7A9Q5_9EURO</name>
<comment type="caution">
    <text evidence="1">The sequence shown here is derived from an EMBL/GenBank/DDBJ whole genome shotgun (WGS) entry which is preliminary data.</text>
</comment>
<sequence length="55" mass="6348">MRIRKGNSEMKTPGHRAEIKREIWKIVVDKERVWGDLRDAESPEGTRELKGSTVA</sequence>
<organism evidence="1 2">
    <name type="scientific">Endocarpon pusillum</name>
    <dbReference type="NCBI Taxonomy" id="364733"/>
    <lineage>
        <taxon>Eukaryota</taxon>
        <taxon>Fungi</taxon>
        <taxon>Dikarya</taxon>
        <taxon>Ascomycota</taxon>
        <taxon>Pezizomycotina</taxon>
        <taxon>Eurotiomycetes</taxon>
        <taxon>Chaetothyriomycetidae</taxon>
        <taxon>Verrucariales</taxon>
        <taxon>Verrucariaceae</taxon>
        <taxon>Endocarpon</taxon>
    </lineage>
</organism>
<protein>
    <submittedName>
        <fullName evidence="1">Uncharacterized protein</fullName>
    </submittedName>
</protein>
<evidence type="ECO:0000313" key="2">
    <source>
        <dbReference type="Proteomes" id="UP000606974"/>
    </source>
</evidence>